<dbReference type="EMBL" id="FZPH01000001">
    <property type="protein sequence ID" value="SNS72957.1"/>
    <property type="molecule type" value="Genomic_DNA"/>
</dbReference>
<proteinExistence type="predicted"/>
<feature type="signal peptide" evidence="2">
    <location>
        <begin position="1"/>
        <end position="27"/>
    </location>
</feature>
<gene>
    <name evidence="4" type="ORF">SAMN05421812_101575</name>
</gene>
<feature type="domain" description="LTD" evidence="3">
    <location>
        <begin position="27"/>
        <end position="179"/>
    </location>
</feature>
<evidence type="ECO:0000313" key="5">
    <source>
        <dbReference type="Proteomes" id="UP000198362"/>
    </source>
</evidence>
<reference evidence="4 5" key="1">
    <citation type="submission" date="2017-06" db="EMBL/GenBank/DDBJ databases">
        <authorList>
            <person name="Kim H.J."/>
            <person name="Triplett B.A."/>
        </authorList>
    </citation>
    <scope>NUCLEOTIDE SEQUENCE [LARGE SCALE GENOMIC DNA]</scope>
    <source>
        <strain evidence="4 5">CGMCC 4.5593</strain>
    </source>
</reference>
<dbReference type="RefSeq" id="WP_089244293.1">
    <property type="nucleotide sequence ID" value="NZ_FZPH01000001.1"/>
</dbReference>
<evidence type="ECO:0000259" key="3">
    <source>
        <dbReference type="PROSITE" id="PS51841"/>
    </source>
</evidence>
<dbReference type="OrthoDB" id="3828227at2"/>
<feature type="region of interest" description="Disordered" evidence="1">
    <location>
        <begin position="129"/>
        <end position="180"/>
    </location>
</feature>
<evidence type="ECO:0000256" key="1">
    <source>
        <dbReference type="SAM" id="MobiDB-lite"/>
    </source>
</evidence>
<feature type="chain" id="PRO_5012014689" evidence="2">
    <location>
        <begin position="28"/>
        <end position="180"/>
    </location>
</feature>
<dbReference type="SUPFAM" id="SSF74853">
    <property type="entry name" value="Lamin A/C globular tail domain"/>
    <property type="match status" value="1"/>
</dbReference>
<dbReference type="InterPro" id="IPR001322">
    <property type="entry name" value="Lamin_tail_dom"/>
</dbReference>
<accession>A0A239GV10</accession>
<dbReference type="AlphaFoldDB" id="A0A239GV10"/>
<dbReference type="Gene3D" id="2.60.40.1260">
    <property type="entry name" value="Lamin Tail domain"/>
    <property type="match status" value="1"/>
</dbReference>
<name>A0A239GV10_9ACTN</name>
<evidence type="ECO:0000256" key="2">
    <source>
        <dbReference type="SAM" id="SignalP"/>
    </source>
</evidence>
<organism evidence="4 5">
    <name type="scientific">Asanoa hainanensis</name>
    <dbReference type="NCBI Taxonomy" id="560556"/>
    <lineage>
        <taxon>Bacteria</taxon>
        <taxon>Bacillati</taxon>
        <taxon>Actinomycetota</taxon>
        <taxon>Actinomycetes</taxon>
        <taxon>Micromonosporales</taxon>
        <taxon>Micromonosporaceae</taxon>
        <taxon>Asanoa</taxon>
    </lineage>
</organism>
<dbReference type="PROSITE" id="PS51841">
    <property type="entry name" value="LTD"/>
    <property type="match status" value="1"/>
</dbReference>
<dbReference type="Proteomes" id="UP000198362">
    <property type="component" value="Unassembled WGS sequence"/>
</dbReference>
<dbReference type="Pfam" id="PF00932">
    <property type="entry name" value="LTD"/>
    <property type="match status" value="1"/>
</dbReference>
<keyword evidence="2" id="KW-0732">Signal</keyword>
<feature type="compositionally biased region" description="Basic and acidic residues" evidence="1">
    <location>
        <begin position="147"/>
        <end position="180"/>
    </location>
</feature>
<protein>
    <submittedName>
        <fullName evidence="4">Lamin Tail Domain</fullName>
    </submittedName>
</protein>
<dbReference type="InterPro" id="IPR036415">
    <property type="entry name" value="Lamin_tail_dom_sf"/>
</dbReference>
<sequence length="180" mass="19401">MRKIVGIASASLIALGSVLVGAASASAAPRPQRPAPAAVQIQSIQYDAPGRDTRTNQSLNGEFVTLVNHGRRAVNLNGWELSDRANHVYRFGNVWIGGDGGTLRLHTGNGRNTNRAVFWRSGNHIWNNDGDTATLSGPRGRTLDSCSYRERNGRDGRDGGRDGRDNRGPRDRDGVGRVAC</sequence>
<evidence type="ECO:0000313" key="4">
    <source>
        <dbReference type="EMBL" id="SNS72957.1"/>
    </source>
</evidence>
<keyword evidence="5" id="KW-1185">Reference proteome</keyword>